<accession>A0ABS4JF01</accession>
<keyword evidence="3" id="KW-1185">Reference proteome</keyword>
<comment type="caution">
    <text evidence="2">The sequence shown here is derived from an EMBL/GenBank/DDBJ whole genome shotgun (WGS) entry which is preliminary data.</text>
</comment>
<dbReference type="InterPro" id="IPR037099">
    <property type="entry name" value="Fum_R/Succ_DH_flav-like_C_sf"/>
</dbReference>
<dbReference type="InterPro" id="IPR015939">
    <property type="entry name" value="Fum_Rdtase/Succ_DH_flav-like_C"/>
</dbReference>
<dbReference type="EMBL" id="JAGGLD010000001">
    <property type="protein sequence ID" value="MBP2000292.1"/>
    <property type="molecule type" value="Genomic_DNA"/>
</dbReference>
<dbReference type="Pfam" id="PF02910">
    <property type="entry name" value="Succ_DH_flav_C"/>
    <property type="match status" value="1"/>
</dbReference>
<evidence type="ECO:0000259" key="1">
    <source>
        <dbReference type="Pfam" id="PF02910"/>
    </source>
</evidence>
<evidence type="ECO:0000313" key="3">
    <source>
        <dbReference type="Proteomes" id="UP001519288"/>
    </source>
</evidence>
<sequence>MGYVLRFLRRGRAAQFALSLGNKAIHRHPVGLSTSVLTQSTSHIAERTHTAEYTSAIQAEVKPFHINLFRTELGLTSSLHRLDELWKEQRNNHIERSSEGVKAREAMAMTATARWMYNAARTRTESRGMHKREDYLQTDSTQHHRLVTGGLDQIWVKTQHREKEGILL</sequence>
<gene>
    <name evidence="2" type="ORF">J2Z69_001311</name>
</gene>
<evidence type="ECO:0000313" key="2">
    <source>
        <dbReference type="EMBL" id="MBP2000292.1"/>
    </source>
</evidence>
<reference evidence="2 3" key="1">
    <citation type="submission" date="2021-03" db="EMBL/GenBank/DDBJ databases">
        <title>Genomic Encyclopedia of Type Strains, Phase IV (KMG-IV): sequencing the most valuable type-strain genomes for metagenomic binning, comparative biology and taxonomic classification.</title>
        <authorList>
            <person name="Goeker M."/>
        </authorList>
    </citation>
    <scope>NUCLEOTIDE SEQUENCE [LARGE SCALE GENOMIC DNA]</scope>
    <source>
        <strain evidence="2 3">DSM 26806</strain>
    </source>
</reference>
<dbReference type="Gene3D" id="1.20.58.100">
    <property type="entry name" value="Fumarate reductase/succinate dehydrogenase flavoprotein-like, C-terminal domain"/>
    <property type="match status" value="1"/>
</dbReference>
<proteinExistence type="predicted"/>
<feature type="domain" description="Fumarate reductase/succinate dehydrogenase flavoprotein-like C-terminal" evidence="1">
    <location>
        <begin position="65"/>
        <end position="142"/>
    </location>
</feature>
<dbReference type="SUPFAM" id="SSF46977">
    <property type="entry name" value="Succinate dehydrogenase/fumarate reductase flavoprotein C-terminal domain"/>
    <property type="match status" value="1"/>
</dbReference>
<organism evidence="2 3">
    <name type="scientific">Paenibacillus shirakamiensis</name>
    <dbReference type="NCBI Taxonomy" id="1265935"/>
    <lineage>
        <taxon>Bacteria</taxon>
        <taxon>Bacillati</taxon>
        <taxon>Bacillota</taxon>
        <taxon>Bacilli</taxon>
        <taxon>Bacillales</taxon>
        <taxon>Paenibacillaceae</taxon>
        <taxon>Paenibacillus</taxon>
    </lineage>
</organism>
<protein>
    <submittedName>
        <fullName evidence="2">Succinate dehydrogenase/fumarate reductase flavoprotein subunit</fullName>
    </submittedName>
</protein>
<name>A0ABS4JF01_9BACL</name>
<dbReference type="Proteomes" id="UP001519288">
    <property type="component" value="Unassembled WGS sequence"/>
</dbReference>